<reference evidence="7" key="1">
    <citation type="submission" date="2016-12" db="EMBL/GenBank/DDBJ databases">
        <authorList>
            <person name="Herbold C."/>
        </authorList>
    </citation>
    <scope>NUCLEOTIDE SEQUENCE [LARGE SCALE GENOMIC DNA]</scope>
</reference>
<evidence type="ECO:0000259" key="5">
    <source>
        <dbReference type="Pfam" id="PF12849"/>
    </source>
</evidence>
<dbReference type="GO" id="GO:0035435">
    <property type="term" value="P:phosphate ion transmembrane transport"/>
    <property type="evidence" value="ECO:0007669"/>
    <property type="project" value="InterPro"/>
</dbReference>
<dbReference type="InterPro" id="IPR024370">
    <property type="entry name" value="PBP_domain"/>
</dbReference>
<dbReference type="EMBL" id="FRFC01000009">
    <property type="protein sequence ID" value="SHO47995.1"/>
    <property type="molecule type" value="Genomic_DNA"/>
</dbReference>
<feature type="domain" description="PBP" evidence="5">
    <location>
        <begin position="66"/>
        <end position="351"/>
    </location>
</feature>
<dbReference type="InterPro" id="IPR050962">
    <property type="entry name" value="Phosphate-bind_PstS"/>
</dbReference>
<dbReference type="NCBIfam" id="TIGR00975">
    <property type="entry name" value="3a0107s03"/>
    <property type="match status" value="1"/>
</dbReference>
<keyword evidence="2 4" id="KW-0813">Transport</keyword>
<proteinExistence type="inferred from homology"/>
<dbReference type="SUPFAM" id="SSF53850">
    <property type="entry name" value="Periplasmic binding protein-like II"/>
    <property type="match status" value="1"/>
</dbReference>
<evidence type="ECO:0000256" key="4">
    <source>
        <dbReference type="PIRNR" id="PIRNR002756"/>
    </source>
</evidence>
<dbReference type="AlphaFoldDB" id="A0A2H1EJ01"/>
<comment type="similarity">
    <text evidence="1 4">Belongs to the PstS family.</text>
</comment>
<keyword evidence="7" id="KW-1185">Reference proteome</keyword>
<dbReference type="PANTHER" id="PTHR42996">
    <property type="entry name" value="PHOSPHATE-BINDING PROTEIN PSTS"/>
    <property type="match status" value="1"/>
</dbReference>
<dbReference type="PANTHER" id="PTHR42996:SF1">
    <property type="entry name" value="PHOSPHATE-BINDING PROTEIN PSTS"/>
    <property type="match status" value="1"/>
</dbReference>
<keyword evidence="3 4" id="KW-0592">Phosphate transport</keyword>
<protein>
    <recommendedName>
        <fullName evidence="4">Phosphate-binding protein</fullName>
    </recommendedName>
</protein>
<evidence type="ECO:0000256" key="1">
    <source>
        <dbReference type="ARBA" id="ARBA00008725"/>
    </source>
</evidence>
<name>A0A2H1EJ01_9ARCH</name>
<evidence type="ECO:0000313" key="7">
    <source>
        <dbReference type="Proteomes" id="UP000232412"/>
    </source>
</evidence>
<evidence type="ECO:0000313" key="6">
    <source>
        <dbReference type="EMBL" id="SHO47995.1"/>
    </source>
</evidence>
<organism evidence="6 7">
    <name type="scientific">Nitrosotalea sinensis</name>
    <dbReference type="NCBI Taxonomy" id="1499975"/>
    <lineage>
        <taxon>Archaea</taxon>
        <taxon>Nitrososphaerota</taxon>
        <taxon>Nitrososphaeria</taxon>
        <taxon>Nitrosotaleales</taxon>
        <taxon>Nitrosotaleaceae</taxon>
        <taxon>Nitrosotalea</taxon>
    </lineage>
</organism>
<dbReference type="Proteomes" id="UP000232412">
    <property type="component" value="Unassembled WGS sequence"/>
</dbReference>
<dbReference type="Gene3D" id="3.40.190.10">
    <property type="entry name" value="Periplasmic binding protein-like II"/>
    <property type="match status" value="2"/>
</dbReference>
<dbReference type="Pfam" id="PF12849">
    <property type="entry name" value="PBP_like_2"/>
    <property type="match status" value="1"/>
</dbReference>
<dbReference type="GO" id="GO:0042301">
    <property type="term" value="F:phosphate ion binding"/>
    <property type="evidence" value="ECO:0007669"/>
    <property type="project" value="InterPro"/>
</dbReference>
<evidence type="ECO:0000256" key="2">
    <source>
        <dbReference type="ARBA" id="ARBA00022448"/>
    </source>
</evidence>
<dbReference type="GO" id="GO:0043190">
    <property type="term" value="C:ATP-binding cassette (ABC) transporter complex"/>
    <property type="evidence" value="ECO:0007669"/>
    <property type="project" value="InterPro"/>
</dbReference>
<evidence type="ECO:0000256" key="3">
    <source>
        <dbReference type="ARBA" id="ARBA00022592"/>
    </source>
</evidence>
<sequence length="415" mass="44937">MVSYDIIMYSYLHDLYRLSVNKQVSHICLMTKKILLGLTLMLVLIVPTTALSAHADSTPAAPGDSDKYKFNGAGSTFAYPIIDKWRVEYTKQYPGISLNYQAIGSGAGIKLYTTKKVDFAGTDAPLQSSDIAKAPKGTLHIPESMGAIVVVYNLQGVQQNGLKLTGDVIAKIFSGEIIYWHDNAIVKLQTDPNIAKALKADRNKIITVHRSDGSGTTFAFTSYLSQVSTDWNGKIGKGTSVPWPTGMGGSGNAGVAAIVKKVPESIGYVELAYAKTNKLASGIPMTYAYIQNHDKTAFLDATVSTTAAAASGVISSLPTADGIWSNVSINDAPGPNAYPIATFTYLLVNPNLEQLKGMDAQKAHDFVHMLYWFVTDGQKYAEKLLYVPLPSAVQELDKKGISEIKYNGQQIWSYP</sequence>
<dbReference type="PIRSF" id="PIRSF002756">
    <property type="entry name" value="PstS"/>
    <property type="match status" value="1"/>
</dbReference>
<dbReference type="InterPro" id="IPR005673">
    <property type="entry name" value="ABC_phos-bd_PstS"/>
</dbReference>
<gene>
    <name evidence="6" type="ORF">NSIN_80047</name>
</gene>
<accession>A0A2H1EJ01</accession>
<dbReference type="CDD" id="cd13565">
    <property type="entry name" value="PBP2_PstS"/>
    <property type="match status" value="1"/>
</dbReference>